<evidence type="ECO:0000313" key="2">
    <source>
        <dbReference type="EMBL" id="RXW15057.1"/>
    </source>
</evidence>
<keyword evidence="3" id="KW-1185">Reference proteome</keyword>
<evidence type="ECO:0000313" key="3">
    <source>
        <dbReference type="Proteomes" id="UP000290288"/>
    </source>
</evidence>
<comment type="caution">
    <text evidence="2">The sequence shown here is derived from an EMBL/GenBank/DDBJ whole genome shotgun (WGS) entry which is preliminary data.</text>
</comment>
<accession>A0A4Q2D6H2</accession>
<dbReference type="AlphaFoldDB" id="A0A4Q2D6H2"/>
<evidence type="ECO:0000256" key="1">
    <source>
        <dbReference type="SAM" id="SignalP"/>
    </source>
</evidence>
<keyword evidence="1" id="KW-0732">Signal</keyword>
<feature type="chain" id="PRO_5020968194" description="Extracellular membrane protein CFEM domain-containing protein" evidence="1">
    <location>
        <begin position="17"/>
        <end position="138"/>
    </location>
</feature>
<proteinExistence type="predicted"/>
<organism evidence="2 3">
    <name type="scientific">Candolleomyces aberdarensis</name>
    <dbReference type="NCBI Taxonomy" id="2316362"/>
    <lineage>
        <taxon>Eukaryota</taxon>
        <taxon>Fungi</taxon>
        <taxon>Dikarya</taxon>
        <taxon>Basidiomycota</taxon>
        <taxon>Agaricomycotina</taxon>
        <taxon>Agaricomycetes</taxon>
        <taxon>Agaricomycetidae</taxon>
        <taxon>Agaricales</taxon>
        <taxon>Agaricineae</taxon>
        <taxon>Psathyrellaceae</taxon>
        <taxon>Candolleomyces</taxon>
    </lineage>
</organism>
<feature type="signal peptide" evidence="1">
    <location>
        <begin position="1"/>
        <end position="16"/>
    </location>
</feature>
<sequence>MRSLVTVGALVAVVQAAASTSHPLIARQVDLLNVPPACNATCEPALSHSLRCAEEAEDVAVCDCVPEFVTATNACAECVGNQLNPKPADFDSQLDEAYEGFLEICKAAGVESLPPRCGHDYNYESLRYDAGIQYEQQQ</sequence>
<name>A0A4Q2D6H2_9AGAR</name>
<gene>
    <name evidence="2" type="ORF">EST38_g10796</name>
</gene>
<dbReference type="Proteomes" id="UP000290288">
    <property type="component" value="Unassembled WGS sequence"/>
</dbReference>
<dbReference type="EMBL" id="SDEE01000605">
    <property type="protein sequence ID" value="RXW15057.1"/>
    <property type="molecule type" value="Genomic_DNA"/>
</dbReference>
<evidence type="ECO:0008006" key="4">
    <source>
        <dbReference type="Google" id="ProtNLM"/>
    </source>
</evidence>
<reference evidence="2 3" key="1">
    <citation type="submission" date="2019-01" db="EMBL/GenBank/DDBJ databases">
        <title>Draft genome sequence of Psathyrella aberdarensis IHI B618.</title>
        <authorList>
            <person name="Buettner E."/>
            <person name="Kellner H."/>
        </authorList>
    </citation>
    <scope>NUCLEOTIDE SEQUENCE [LARGE SCALE GENOMIC DNA]</scope>
    <source>
        <strain evidence="2 3">IHI B618</strain>
    </source>
</reference>
<protein>
    <recommendedName>
        <fullName evidence="4">Extracellular membrane protein CFEM domain-containing protein</fullName>
    </recommendedName>
</protein>